<keyword evidence="7" id="KW-0694">RNA-binding</keyword>
<dbReference type="Pfam" id="PF07727">
    <property type="entry name" value="RVT_2"/>
    <property type="match status" value="1"/>
</dbReference>
<reference evidence="14" key="1">
    <citation type="submission" date="2014-01" db="EMBL/GenBank/DDBJ databases">
        <title>The genome of the white-rot fungus Pycnoporus cinnabarinus: a basidiomycete model with a versatile arsenal for lignocellulosic biomass breakdown.</title>
        <authorList>
            <person name="Levasseur A."/>
            <person name="Lomascolo A."/>
            <person name="Ruiz-Duenas F.J."/>
            <person name="Uzan E."/>
            <person name="Piumi F."/>
            <person name="Kues U."/>
            <person name="Ram A.F.J."/>
            <person name="Murat C."/>
            <person name="Haon M."/>
            <person name="Benoit I."/>
            <person name="Arfi Y."/>
            <person name="Chevret D."/>
            <person name="Drula E."/>
            <person name="Kwon M.J."/>
            <person name="Gouret P."/>
            <person name="Lesage-Meessen L."/>
            <person name="Lombard V."/>
            <person name="Mariette J."/>
            <person name="Noirot C."/>
            <person name="Park J."/>
            <person name="Patyshakuliyeva A."/>
            <person name="Wieneger R.A.B."/>
            <person name="Wosten H.A.B."/>
            <person name="Martin F."/>
            <person name="Coutinho P.M."/>
            <person name="de Vries R."/>
            <person name="Martinez A.T."/>
            <person name="Klopp C."/>
            <person name="Pontarotti P."/>
            <person name="Henrissat B."/>
            <person name="Record E."/>
        </authorList>
    </citation>
    <scope>NUCLEOTIDE SEQUENCE [LARGE SCALE GENOMIC DNA]</scope>
    <source>
        <strain evidence="14">BRFM137</strain>
    </source>
</reference>
<evidence type="ECO:0000256" key="10">
    <source>
        <dbReference type="PROSITE-ProRule" id="PRU00047"/>
    </source>
</evidence>
<feature type="region of interest" description="Disordered" evidence="11">
    <location>
        <begin position="1291"/>
        <end position="1310"/>
    </location>
</feature>
<organism evidence="14 15">
    <name type="scientific">Pycnoporus cinnabarinus</name>
    <name type="common">Cinnabar-red polypore</name>
    <name type="synonym">Trametes cinnabarina</name>
    <dbReference type="NCBI Taxonomy" id="5643"/>
    <lineage>
        <taxon>Eukaryota</taxon>
        <taxon>Fungi</taxon>
        <taxon>Dikarya</taxon>
        <taxon>Basidiomycota</taxon>
        <taxon>Agaricomycotina</taxon>
        <taxon>Agaricomycetes</taxon>
        <taxon>Polyporales</taxon>
        <taxon>Polyporaceae</taxon>
        <taxon>Trametes</taxon>
    </lineage>
</organism>
<evidence type="ECO:0000256" key="2">
    <source>
        <dbReference type="ARBA" id="ARBA00022664"/>
    </source>
</evidence>
<evidence type="ECO:0000256" key="4">
    <source>
        <dbReference type="ARBA" id="ARBA00022723"/>
    </source>
</evidence>
<keyword evidence="2" id="KW-0507">mRNA processing</keyword>
<dbReference type="InterPro" id="IPR001878">
    <property type="entry name" value="Znf_CCHC"/>
</dbReference>
<dbReference type="SMART" id="SM00343">
    <property type="entry name" value="ZnF_C2HC"/>
    <property type="match status" value="1"/>
</dbReference>
<dbReference type="InterPro" id="IPR013103">
    <property type="entry name" value="RVT_2"/>
</dbReference>
<dbReference type="InterPro" id="IPR001584">
    <property type="entry name" value="Integrase_cat-core"/>
</dbReference>
<keyword evidence="4" id="KW-0479">Metal-binding</keyword>
<dbReference type="SUPFAM" id="SSF56672">
    <property type="entry name" value="DNA/RNA polymerases"/>
    <property type="match status" value="1"/>
</dbReference>
<evidence type="ECO:0000256" key="11">
    <source>
        <dbReference type="SAM" id="MobiDB-lite"/>
    </source>
</evidence>
<dbReference type="InterPro" id="IPR039537">
    <property type="entry name" value="Retrotran_Ty1/copia-like"/>
</dbReference>
<feature type="region of interest" description="Disordered" evidence="11">
    <location>
        <begin position="924"/>
        <end position="989"/>
    </location>
</feature>
<proteinExistence type="predicted"/>
<protein>
    <recommendedName>
        <fullName evidence="16">Retrovirus-related Pol polyprotein from transposon TNT 1-94</fullName>
    </recommendedName>
</protein>
<evidence type="ECO:0000256" key="9">
    <source>
        <dbReference type="ARBA" id="ARBA00049244"/>
    </source>
</evidence>
<dbReference type="GO" id="GO:0005634">
    <property type="term" value="C:nucleus"/>
    <property type="evidence" value="ECO:0007669"/>
    <property type="project" value="UniProtKB-ARBA"/>
</dbReference>
<dbReference type="OMA" id="SIYSTEW"/>
<dbReference type="Proteomes" id="UP000029665">
    <property type="component" value="Unassembled WGS sequence"/>
</dbReference>
<evidence type="ECO:0000256" key="7">
    <source>
        <dbReference type="ARBA" id="ARBA00022884"/>
    </source>
</evidence>
<dbReference type="GO" id="GO:0003887">
    <property type="term" value="F:DNA-directed DNA polymerase activity"/>
    <property type="evidence" value="ECO:0007669"/>
    <property type="project" value="UniProtKB-EC"/>
</dbReference>
<dbReference type="GO" id="GO:0006397">
    <property type="term" value="P:mRNA processing"/>
    <property type="evidence" value="ECO:0007669"/>
    <property type="project" value="UniProtKB-KW"/>
</dbReference>
<dbReference type="PANTHER" id="PTHR42648:SF28">
    <property type="entry name" value="TRANSPOSON-ENCODED PROTEIN WITH RIBONUCLEASE H-LIKE AND RETROVIRUS ZINC FINGER-LIKE DOMAINS"/>
    <property type="match status" value="1"/>
</dbReference>
<sequence>MSSTTSPSLSDFIAGVEKLDSKGSNWLLFEQQFKIAVKQKEVWAHFDGTSVCPTQANADTATAAETAAIAAWEKKENFALYLLTLKVAPATYAKHKRKGTVAQVWAAIVQEFTSKSLLARSNLRRDFLNMRADPGQDLHAEIDRLQLAYENLLTYDIVISSTEYASVIINFLPDTLSAFISQLSAQMKLQSRLVTPTATPALDKDEPSIAPDLMIELVLEEWERRRDERKGRSGRGKDTGVAASAVSTEKPKWKGRGKGPQKPVGVCWNCGGKGHREAACPSPKSDNSKVKGKQHGQARSNEQKPAAGAANVATASSARIEELSDYGSYEGAWSAMPVRTFPVTVETEDELSSDEDGWSSAGGTDYTELTEASVGSLSSMPDLQPLSESSVMSSAGDPEVFVHPEDDETDYAPEPFPWSERIENVAEWVRSAVPPTPLPAETAAAALSPHAAAAAAHQVVDLYDSGATHHMSPYREDFATFTATADKPLNAANQQQFHAKGVGEMVIPVPNPPSDDTRIKLTNVLYTPSLGFNLVSVGRIDDAGYAATFAGGECIVVDPDGQTVGRIPKSRGLYIVTRERDSAAANAASDHVEELTEEEAHRRFGHIAIRAIRELISNGFITGVKLVKSGETKPCEACVRAKSTRKPVPTERQGQRATELGEEIHSDVWGPARVVTLGGRKYYISFTDDKTRFSTLYLLRKKSEVFKSFKAFEAWLERHHDTKIKFLNVDRGGEYLSEDFKSYLDEHGIEYKLSVHDTSEEAGVSERLNRTLMEKVRAMLIASGLPTFLWGEAAMHATWLKNRTSTKALEGRTPFEAVTGEPPDMRGLPVWGSKVWVHDTAGGKLGERAKCGRWVGFDAQSQGSRVYWPDKRSVTVERSIRFTDAGLPLNDLDDSAELEGVEEPADTVADLQDKPAELLDDDAVSVKDDSDGPAPVAVDLPVAPPAAAPPAAAPEAPAPRRSARPRIQAAPPAAPLPTVQERREAEEARAVEDLLTEEIGGAAMAAHMAEVEGLDPRSLAEAMQRPEWPRWEEAMEEELRALEAHKTWRLERPPPDANIVSCRWVFHAKKDASGNVYRYRARLVARGFSQVPGVDFFDTYAPVAKTASIRVSLAFAARHNFEVHQLDVKSAYLNGEFEDNEVIWMAVPPGSNLTTDKTLALRLLRPLYGLKQSARHWHKKLLRVLQEKLRMAQSDVDQAVFFRVEGTELIVIVVHVDDLTVVTSSDALVAEVKAKLREAFEISDEGEIHWILGFAVERDRDNRRLSLSQTAYIESIVRRFGLEDAKPVSTPMDPHVALSSAQSPSTPADIGAMRDVPYREAVGSLMYASLGTRPDITYAVSILSRFSDNPGRAHWNAVRRVFRYLHGTKHLKLTYGASELDLVGYSDADGSMHEDRKAISGYAFLI</sequence>
<feature type="compositionally biased region" description="Basic and acidic residues" evidence="11">
    <location>
        <begin position="980"/>
        <end position="989"/>
    </location>
</feature>
<keyword evidence="6" id="KW-0378">Hydrolase</keyword>
<accession>A0A060SJQ5</accession>
<evidence type="ECO:0000256" key="6">
    <source>
        <dbReference type="ARBA" id="ARBA00022801"/>
    </source>
</evidence>
<evidence type="ECO:0000256" key="5">
    <source>
        <dbReference type="ARBA" id="ARBA00022750"/>
    </source>
</evidence>
<evidence type="ECO:0000259" key="12">
    <source>
        <dbReference type="PROSITE" id="PS50158"/>
    </source>
</evidence>
<feature type="compositionally biased region" description="Pro residues" evidence="11">
    <location>
        <begin position="942"/>
        <end position="952"/>
    </location>
</feature>
<dbReference type="InterPro" id="IPR012337">
    <property type="entry name" value="RNaseH-like_sf"/>
</dbReference>
<keyword evidence="10" id="KW-0863">Zinc-finger</keyword>
<feature type="compositionally biased region" description="Polar residues" evidence="11">
    <location>
        <begin position="373"/>
        <end position="393"/>
    </location>
</feature>
<feature type="non-terminal residue" evidence="14">
    <location>
        <position position="1"/>
    </location>
</feature>
<feature type="compositionally biased region" description="Basic and acidic residues" evidence="11">
    <location>
        <begin position="225"/>
        <end position="238"/>
    </location>
</feature>
<dbReference type="InterPro" id="IPR036397">
    <property type="entry name" value="RNaseH_sf"/>
</dbReference>
<keyword evidence="5" id="KW-0064">Aspartyl protease</keyword>
<dbReference type="GO" id="GO:0003723">
    <property type="term" value="F:RNA binding"/>
    <property type="evidence" value="ECO:0007669"/>
    <property type="project" value="UniProtKB-KW"/>
</dbReference>
<dbReference type="PROSITE" id="PS50158">
    <property type="entry name" value="ZF_CCHC"/>
    <property type="match status" value="1"/>
</dbReference>
<dbReference type="GO" id="GO:0032196">
    <property type="term" value="P:transposition"/>
    <property type="evidence" value="ECO:0007669"/>
    <property type="project" value="UniProtKB-KW"/>
</dbReference>
<dbReference type="GO" id="GO:0006508">
    <property type="term" value="P:proteolysis"/>
    <property type="evidence" value="ECO:0007669"/>
    <property type="project" value="UniProtKB-KW"/>
</dbReference>
<dbReference type="Gene3D" id="3.30.420.10">
    <property type="entry name" value="Ribonuclease H-like superfamily/Ribonuclease H"/>
    <property type="match status" value="1"/>
</dbReference>
<dbReference type="InterPro" id="IPR043502">
    <property type="entry name" value="DNA/RNA_pol_sf"/>
</dbReference>
<dbReference type="InterPro" id="IPR057670">
    <property type="entry name" value="SH3_retrovirus"/>
</dbReference>
<evidence type="ECO:0000256" key="8">
    <source>
        <dbReference type="ARBA" id="ARBA00048173"/>
    </source>
</evidence>
<gene>
    <name evidence="14" type="ORF">BN946_scf185023.g1</name>
</gene>
<feature type="region of interest" description="Disordered" evidence="11">
    <location>
        <begin position="345"/>
        <end position="395"/>
    </location>
</feature>
<feature type="compositionally biased region" description="Acidic residues" evidence="11">
    <location>
        <begin position="346"/>
        <end position="357"/>
    </location>
</feature>
<dbReference type="Pfam" id="PF25597">
    <property type="entry name" value="SH3_retrovirus"/>
    <property type="match status" value="1"/>
</dbReference>
<dbReference type="InterPro" id="IPR036875">
    <property type="entry name" value="Znf_CCHC_sf"/>
</dbReference>
<evidence type="ECO:0000256" key="1">
    <source>
        <dbReference type="ARBA" id="ARBA00022578"/>
    </source>
</evidence>
<evidence type="ECO:0000313" key="14">
    <source>
        <dbReference type="EMBL" id="CDO74401.1"/>
    </source>
</evidence>
<evidence type="ECO:0000313" key="15">
    <source>
        <dbReference type="Proteomes" id="UP000029665"/>
    </source>
</evidence>
<dbReference type="Pfam" id="PF13976">
    <property type="entry name" value="gag_pre-integrs"/>
    <property type="match status" value="1"/>
</dbReference>
<dbReference type="GO" id="GO:0008270">
    <property type="term" value="F:zinc ion binding"/>
    <property type="evidence" value="ECO:0007669"/>
    <property type="project" value="UniProtKB-KW"/>
</dbReference>
<feature type="non-terminal residue" evidence="14">
    <location>
        <position position="1406"/>
    </location>
</feature>
<evidence type="ECO:0000259" key="13">
    <source>
        <dbReference type="PROSITE" id="PS50994"/>
    </source>
</evidence>
<dbReference type="Pfam" id="PF22936">
    <property type="entry name" value="Pol_BBD"/>
    <property type="match status" value="1"/>
</dbReference>
<dbReference type="HOGENOM" id="CLU_001650_5_0_1"/>
<keyword evidence="10" id="KW-0862">Zinc</keyword>
<keyword evidence="15" id="KW-1185">Reference proteome</keyword>
<dbReference type="SUPFAM" id="SSF53098">
    <property type="entry name" value="Ribonuclease H-like"/>
    <property type="match status" value="1"/>
</dbReference>
<feature type="domain" description="Integrase catalytic" evidence="13">
    <location>
        <begin position="645"/>
        <end position="822"/>
    </location>
</feature>
<evidence type="ECO:0008006" key="16">
    <source>
        <dbReference type="Google" id="ProtNLM"/>
    </source>
</evidence>
<dbReference type="SUPFAM" id="SSF57756">
    <property type="entry name" value="Retrovirus zinc finger-like domains"/>
    <property type="match status" value="1"/>
</dbReference>
<dbReference type="InterPro" id="IPR025724">
    <property type="entry name" value="GAG-pre-integrase_dom"/>
</dbReference>
<dbReference type="STRING" id="5643.A0A060SJQ5"/>
<dbReference type="OrthoDB" id="2794615at2759"/>
<name>A0A060SJQ5_PYCCI</name>
<keyword evidence="3" id="KW-0645">Protease</keyword>
<evidence type="ECO:0000256" key="3">
    <source>
        <dbReference type="ARBA" id="ARBA00022670"/>
    </source>
</evidence>
<comment type="catalytic activity">
    <reaction evidence="8">
        <text>DNA(n) + a 2'-deoxyribonucleoside 5'-triphosphate = DNA(n+1) + diphosphate</text>
        <dbReference type="Rhea" id="RHEA:22508"/>
        <dbReference type="Rhea" id="RHEA-COMP:17339"/>
        <dbReference type="Rhea" id="RHEA-COMP:17340"/>
        <dbReference type="ChEBI" id="CHEBI:33019"/>
        <dbReference type="ChEBI" id="CHEBI:61560"/>
        <dbReference type="ChEBI" id="CHEBI:173112"/>
        <dbReference type="EC" id="2.7.7.49"/>
    </reaction>
</comment>
<feature type="domain" description="CCHC-type" evidence="12">
    <location>
        <begin position="267"/>
        <end position="282"/>
    </location>
</feature>
<dbReference type="InterPro" id="IPR054722">
    <property type="entry name" value="PolX-like_BBD"/>
</dbReference>
<keyword evidence="1" id="KW-0815">Transposition</keyword>
<dbReference type="PROSITE" id="PS50994">
    <property type="entry name" value="INTEGRASE"/>
    <property type="match status" value="1"/>
</dbReference>
<dbReference type="GO" id="GO:0004190">
    <property type="term" value="F:aspartic-type endopeptidase activity"/>
    <property type="evidence" value="ECO:0007669"/>
    <property type="project" value="UniProtKB-KW"/>
</dbReference>
<dbReference type="GO" id="GO:0015074">
    <property type="term" value="P:DNA integration"/>
    <property type="evidence" value="ECO:0007669"/>
    <property type="project" value="InterPro"/>
</dbReference>
<dbReference type="EMBL" id="CCBP010000168">
    <property type="protein sequence ID" value="CDO74401.1"/>
    <property type="molecule type" value="Genomic_DNA"/>
</dbReference>
<dbReference type="Pfam" id="PF14223">
    <property type="entry name" value="Retrotran_gag_2"/>
    <property type="match status" value="1"/>
</dbReference>
<feature type="region of interest" description="Disordered" evidence="11">
    <location>
        <begin position="225"/>
        <end position="313"/>
    </location>
</feature>
<dbReference type="GO" id="GO:0003964">
    <property type="term" value="F:RNA-directed DNA polymerase activity"/>
    <property type="evidence" value="ECO:0007669"/>
    <property type="project" value="UniProtKB-EC"/>
</dbReference>
<comment type="caution">
    <text evidence="14">The sequence shown here is derived from an EMBL/GenBank/DDBJ whole genome shotgun (WGS) entry which is preliminary data.</text>
</comment>
<dbReference type="PANTHER" id="PTHR42648">
    <property type="entry name" value="TRANSPOSASE, PUTATIVE-RELATED"/>
    <property type="match status" value="1"/>
</dbReference>
<comment type="catalytic activity">
    <reaction evidence="9">
        <text>DNA(n) + a 2'-deoxyribonucleoside 5'-triphosphate = DNA(n+1) + diphosphate</text>
        <dbReference type="Rhea" id="RHEA:22508"/>
        <dbReference type="Rhea" id="RHEA-COMP:17339"/>
        <dbReference type="Rhea" id="RHEA-COMP:17340"/>
        <dbReference type="ChEBI" id="CHEBI:33019"/>
        <dbReference type="ChEBI" id="CHEBI:61560"/>
        <dbReference type="ChEBI" id="CHEBI:173112"/>
        <dbReference type="EC" id="2.7.7.7"/>
    </reaction>
</comment>